<dbReference type="PANTHER" id="PTHR43344:SF2">
    <property type="entry name" value="PHOSPHOSERINE PHOSPHATASE"/>
    <property type="match status" value="1"/>
</dbReference>
<dbReference type="EMBL" id="MHQY01000044">
    <property type="protein sequence ID" value="OHA12649.1"/>
    <property type="molecule type" value="Genomic_DNA"/>
</dbReference>
<dbReference type="AlphaFoldDB" id="A0A1G2LP37"/>
<dbReference type="InterPro" id="IPR023214">
    <property type="entry name" value="HAD_sf"/>
</dbReference>
<evidence type="ECO:0000256" key="4">
    <source>
        <dbReference type="ARBA" id="ARBA00022605"/>
    </source>
</evidence>
<reference evidence="11 12" key="1">
    <citation type="journal article" date="2016" name="Nat. Commun.">
        <title>Thousands of microbial genomes shed light on interconnected biogeochemical processes in an aquifer system.</title>
        <authorList>
            <person name="Anantharaman K."/>
            <person name="Brown C.T."/>
            <person name="Hug L.A."/>
            <person name="Sharon I."/>
            <person name="Castelle C.J."/>
            <person name="Probst A.J."/>
            <person name="Thomas B.C."/>
            <person name="Singh A."/>
            <person name="Wilkins M.J."/>
            <person name="Karaoz U."/>
            <person name="Brodie E.L."/>
            <person name="Williams K.H."/>
            <person name="Hubbard S.S."/>
            <person name="Banfield J.F."/>
        </authorList>
    </citation>
    <scope>NUCLEOTIDE SEQUENCE [LARGE SCALE GENOMIC DNA]</scope>
</reference>
<comment type="catalytic activity">
    <reaction evidence="10">
        <text>O-phospho-D-serine + H2O = D-serine + phosphate</text>
        <dbReference type="Rhea" id="RHEA:24873"/>
        <dbReference type="ChEBI" id="CHEBI:15377"/>
        <dbReference type="ChEBI" id="CHEBI:35247"/>
        <dbReference type="ChEBI" id="CHEBI:43474"/>
        <dbReference type="ChEBI" id="CHEBI:58680"/>
        <dbReference type="EC" id="3.1.3.3"/>
    </reaction>
</comment>
<evidence type="ECO:0000256" key="6">
    <source>
        <dbReference type="ARBA" id="ARBA00022801"/>
    </source>
</evidence>
<dbReference type="InterPro" id="IPR036412">
    <property type="entry name" value="HAD-like_sf"/>
</dbReference>
<comment type="catalytic activity">
    <reaction evidence="9">
        <text>O-phospho-L-serine + H2O = L-serine + phosphate</text>
        <dbReference type="Rhea" id="RHEA:21208"/>
        <dbReference type="ChEBI" id="CHEBI:15377"/>
        <dbReference type="ChEBI" id="CHEBI:33384"/>
        <dbReference type="ChEBI" id="CHEBI:43474"/>
        <dbReference type="ChEBI" id="CHEBI:57524"/>
        <dbReference type="EC" id="3.1.3.3"/>
    </reaction>
</comment>
<organism evidence="11 12">
    <name type="scientific">Candidatus Sungbacteria bacterium RIFCSPLOWO2_12_FULL_41_11</name>
    <dbReference type="NCBI Taxonomy" id="1802286"/>
    <lineage>
        <taxon>Bacteria</taxon>
        <taxon>Candidatus Sungiibacteriota</taxon>
    </lineage>
</organism>
<keyword evidence="7" id="KW-0460">Magnesium</keyword>
<name>A0A1G2LP37_9BACT</name>
<evidence type="ECO:0000256" key="10">
    <source>
        <dbReference type="ARBA" id="ARBA00048523"/>
    </source>
</evidence>
<comment type="caution">
    <text evidence="11">The sequence shown here is derived from an EMBL/GenBank/DDBJ whole genome shotgun (WGS) entry which is preliminary data.</text>
</comment>
<evidence type="ECO:0000313" key="12">
    <source>
        <dbReference type="Proteomes" id="UP000177171"/>
    </source>
</evidence>
<dbReference type="GO" id="GO:0006564">
    <property type="term" value="P:L-serine biosynthetic process"/>
    <property type="evidence" value="ECO:0007669"/>
    <property type="project" value="UniProtKB-KW"/>
</dbReference>
<evidence type="ECO:0000256" key="7">
    <source>
        <dbReference type="ARBA" id="ARBA00022842"/>
    </source>
</evidence>
<dbReference type="InterPro" id="IPR006385">
    <property type="entry name" value="HAD_hydro_SerB1"/>
</dbReference>
<dbReference type="NCBIfam" id="TIGR01490">
    <property type="entry name" value="HAD-SF-IB-hyp1"/>
    <property type="match status" value="1"/>
</dbReference>
<sequence length="232" mass="27331">MKNKPLRKVAVFDIDGTIFRSSLLRELLENLISSGVFPRKAKEYYAHAYLNWLDRRGSYEEYLSGVIAAYEKYIKGVKQHVVWDMARHVMDFHQNRVYKFTRDLARELEVKNYYMLAISGSPFDIVDPFARAFGFHKVYGRLFEIDKKECFTGGILYKDLIDRKGKILKRAIDKERLTLKESVGVGDTDSDIPFLKMVRRPIAFNPNIKLYNHAKKHKWEIIVERKDVIFKL</sequence>
<keyword evidence="8" id="KW-0718">Serine biosynthesis</keyword>
<evidence type="ECO:0000256" key="5">
    <source>
        <dbReference type="ARBA" id="ARBA00022723"/>
    </source>
</evidence>
<dbReference type="Proteomes" id="UP000177171">
    <property type="component" value="Unassembled WGS sequence"/>
</dbReference>
<evidence type="ECO:0000256" key="2">
    <source>
        <dbReference type="ARBA" id="ARBA00005135"/>
    </source>
</evidence>
<dbReference type="NCBIfam" id="TIGR01488">
    <property type="entry name" value="HAD-SF-IB"/>
    <property type="match status" value="1"/>
</dbReference>
<dbReference type="GO" id="GO:0036424">
    <property type="term" value="F:L-phosphoserine phosphatase activity"/>
    <property type="evidence" value="ECO:0007669"/>
    <property type="project" value="TreeGrafter"/>
</dbReference>
<gene>
    <name evidence="11" type="ORF">A3G49_00030</name>
</gene>
<dbReference type="Gene3D" id="1.20.1440.100">
    <property type="entry name" value="SG protein - dephosphorylation function"/>
    <property type="match status" value="1"/>
</dbReference>
<evidence type="ECO:0000313" key="11">
    <source>
        <dbReference type="EMBL" id="OHA12649.1"/>
    </source>
</evidence>
<protein>
    <recommendedName>
        <fullName evidence="3">phosphoserine phosphatase</fullName>
        <ecNumber evidence="3">3.1.3.3</ecNumber>
    </recommendedName>
</protein>
<dbReference type="EC" id="3.1.3.3" evidence="3"/>
<dbReference type="Pfam" id="PF12710">
    <property type="entry name" value="HAD"/>
    <property type="match status" value="1"/>
</dbReference>
<keyword evidence="4" id="KW-0028">Amino-acid biosynthesis</keyword>
<keyword evidence="6" id="KW-0378">Hydrolase</keyword>
<comment type="cofactor">
    <cofactor evidence="1">
        <name>Mg(2+)</name>
        <dbReference type="ChEBI" id="CHEBI:18420"/>
    </cofactor>
</comment>
<dbReference type="GO" id="GO:0000287">
    <property type="term" value="F:magnesium ion binding"/>
    <property type="evidence" value="ECO:0007669"/>
    <property type="project" value="TreeGrafter"/>
</dbReference>
<accession>A0A1G2LP37</accession>
<dbReference type="GO" id="GO:0005737">
    <property type="term" value="C:cytoplasm"/>
    <property type="evidence" value="ECO:0007669"/>
    <property type="project" value="TreeGrafter"/>
</dbReference>
<dbReference type="SUPFAM" id="SSF56784">
    <property type="entry name" value="HAD-like"/>
    <property type="match status" value="1"/>
</dbReference>
<keyword evidence="5" id="KW-0479">Metal-binding</keyword>
<evidence type="ECO:0000256" key="8">
    <source>
        <dbReference type="ARBA" id="ARBA00023299"/>
    </source>
</evidence>
<evidence type="ECO:0000256" key="3">
    <source>
        <dbReference type="ARBA" id="ARBA00012640"/>
    </source>
</evidence>
<dbReference type="PANTHER" id="PTHR43344">
    <property type="entry name" value="PHOSPHOSERINE PHOSPHATASE"/>
    <property type="match status" value="1"/>
</dbReference>
<dbReference type="InterPro" id="IPR050582">
    <property type="entry name" value="HAD-like_SerB"/>
</dbReference>
<dbReference type="Gene3D" id="3.40.50.1000">
    <property type="entry name" value="HAD superfamily/HAD-like"/>
    <property type="match status" value="1"/>
</dbReference>
<evidence type="ECO:0000256" key="1">
    <source>
        <dbReference type="ARBA" id="ARBA00001946"/>
    </source>
</evidence>
<proteinExistence type="predicted"/>
<comment type="pathway">
    <text evidence="2">Amino-acid biosynthesis; L-serine biosynthesis; L-serine from 3-phospho-D-glycerate: step 3/3.</text>
</comment>
<evidence type="ECO:0000256" key="9">
    <source>
        <dbReference type="ARBA" id="ARBA00048138"/>
    </source>
</evidence>